<keyword evidence="1" id="KW-0732">Signal</keyword>
<evidence type="ECO:0000256" key="1">
    <source>
        <dbReference type="SAM" id="SignalP"/>
    </source>
</evidence>
<evidence type="ECO:0000313" key="3">
    <source>
        <dbReference type="EMBL" id="RYC66276.1"/>
    </source>
</evidence>
<dbReference type="AlphaFoldDB" id="A0A4Q2UC11"/>
<dbReference type="InterPro" id="IPR012347">
    <property type="entry name" value="Ferritin-like"/>
</dbReference>
<feature type="domain" description="DUF4142" evidence="2">
    <location>
        <begin position="67"/>
        <end position="198"/>
    </location>
</feature>
<dbReference type="EMBL" id="SBLB01000017">
    <property type="protein sequence ID" value="RYC66276.1"/>
    <property type="molecule type" value="Genomic_DNA"/>
</dbReference>
<organism evidence="3 4">
    <name type="scientific">Spirosoma sordidisoli</name>
    <dbReference type="NCBI Taxonomy" id="2502893"/>
    <lineage>
        <taxon>Bacteria</taxon>
        <taxon>Pseudomonadati</taxon>
        <taxon>Bacteroidota</taxon>
        <taxon>Cytophagia</taxon>
        <taxon>Cytophagales</taxon>
        <taxon>Cytophagaceae</taxon>
        <taxon>Spirosoma</taxon>
    </lineage>
</organism>
<protein>
    <submittedName>
        <fullName evidence="3">DUF4142 domain-containing protein</fullName>
    </submittedName>
</protein>
<dbReference type="Gene3D" id="1.20.1260.10">
    <property type="match status" value="1"/>
</dbReference>
<dbReference type="Proteomes" id="UP000290407">
    <property type="component" value="Unassembled WGS sequence"/>
</dbReference>
<proteinExistence type="predicted"/>
<dbReference type="RefSeq" id="WP_129606964.1">
    <property type="nucleotide sequence ID" value="NZ_SBLB01000017.1"/>
</dbReference>
<reference evidence="3 4" key="1">
    <citation type="submission" date="2019-01" db="EMBL/GenBank/DDBJ databases">
        <title>Spirosoma flava sp. nov., a propanil-degrading bacterium isolated from herbicide-contaminated soil.</title>
        <authorList>
            <person name="Zhang L."/>
            <person name="Jiang J.-D."/>
        </authorList>
    </citation>
    <scope>NUCLEOTIDE SEQUENCE [LARGE SCALE GENOMIC DNA]</scope>
    <source>
        <strain evidence="3 4">TY50</strain>
    </source>
</reference>
<evidence type="ECO:0000259" key="2">
    <source>
        <dbReference type="Pfam" id="PF13628"/>
    </source>
</evidence>
<sequence>MYWNNHALRRLACLLLTATALWLGGCSARKDSTKVAEATNDSLIEQVRPDQESRLPADSKANAKDVAEFMGTVANASQTARTLSELALKRTTDPTIKALAQRSVDQERRHKASLDSVARTYAIVLPQTLSTDSESMVNALRDEKAGADFDKRYLRYLADLYDQLVSKTKNLNQNSSSPTVKNLALSISAHADDLMTEAEKTKKQE</sequence>
<evidence type="ECO:0000313" key="4">
    <source>
        <dbReference type="Proteomes" id="UP000290407"/>
    </source>
</evidence>
<name>A0A4Q2UC11_9BACT</name>
<gene>
    <name evidence="3" type="ORF">EQG79_30375</name>
</gene>
<dbReference type="Pfam" id="PF13628">
    <property type="entry name" value="DUF4142"/>
    <property type="match status" value="1"/>
</dbReference>
<accession>A0A4Q2UC11</accession>
<feature type="chain" id="PRO_5020554442" evidence="1">
    <location>
        <begin position="29"/>
        <end position="205"/>
    </location>
</feature>
<feature type="signal peptide" evidence="1">
    <location>
        <begin position="1"/>
        <end position="28"/>
    </location>
</feature>
<keyword evidence="4" id="KW-1185">Reference proteome</keyword>
<comment type="caution">
    <text evidence="3">The sequence shown here is derived from an EMBL/GenBank/DDBJ whole genome shotgun (WGS) entry which is preliminary data.</text>
</comment>
<dbReference type="InterPro" id="IPR025419">
    <property type="entry name" value="DUF4142"/>
</dbReference>